<evidence type="ECO:0000256" key="1">
    <source>
        <dbReference type="SAM" id="MobiDB-lite"/>
    </source>
</evidence>
<feature type="compositionally biased region" description="Low complexity" evidence="1">
    <location>
        <begin position="205"/>
        <end position="229"/>
    </location>
</feature>
<feature type="region of interest" description="Disordered" evidence="1">
    <location>
        <begin position="59"/>
        <end position="84"/>
    </location>
</feature>
<dbReference type="AlphaFoldDB" id="A0A3M7TA72"/>
<protein>
    <submittedName>
        <fullName evidence="2">Uncharacterized protein</fullName>
    </submittedName>
</protein>
<comment type="caution">
    <text evidence="2">The sequence shown here is derived from an EMBL/GenBank/DDBJ whole genome shotgun (WGS) entry which is preliminary data.</text>
</comment>
<sequence length="272" mass="29988">MSECEMNSVSSWSSSTNDCEAANFDFDNNTININNSSGNTKNCQNVTFRSLNNQLHDLFPTTTTTSQSSSQSSSTKPQFSSDFSKILNPCSPSSSLSSPCQNQTPVSLAANSLHSSAIRRQSLSARYLMKHQHQQQNQQQQQQHQNTSETPVSMTTVSIADRVLERAGERNQVECLETRRKVKSVCTHTESSLNKTRSKSWVKRSPSVNSLSNESRSSSNVVVNNMASSQKAKCNSAKSSPKRMHDDTNANNNLKKALSMVSLGAKQNLNKK</sequence>
<proteinExistence type="predicted"/>
<accession>A0A3M7TA72</accession>
<feature type="non-terminal residue" evidence="2">
    <location>
        <position position="272"/>
    </location>
</feature>
<organism evidence="2 3">
    <name type="scientific">Brachionus plicatilis</name>
    <name type="common">Marine rotifer</name>
    <name type="synonym">Brachionus muelleri</name>
    <dbReference type="NCBI Taxonomy" id="10195"/>
    <lineage>
        <taxon>Eukaryota</taxon>
        <taxon>Metazoa</taxon>
        <taxon>Spiralia</taxon>
        <taxon>Gnathifera</taxon>
        <taxon>Rotifera</taxon>
        <taxon>Eurotatoria</taxon>
        <taxon>Monogononta</taxon>
        <taxon>Pseudotrocha</taxon>
        <taxon>Ploima</taxon>
        <taxon>Brachionidae</taxon>
        <taxon>Brachionus</taxon>
    </lineage>
</organism>
<gene>
    <name evidence="2" type="ORF">BpHYR1_019167</name>
</gene>
<reference evidence="2 3" key="1">
    <citation type="journal article" date="2018" name="Sci. Rep.">
        <title>Genomic signatures of local adaptation to the degree of environmental predictability in rotifers.</title>
        <authorList>
            <person name="Franch-Gras L."/>
            <person name="Hahn C."/>
            <person name="Garcia-Roger E.M."/>
            <person name="Carmona M.J."/>
            <person name="Serra M."/>
            <person name="Gomez A."/>
        </authorList>
    </citation>
    <scope>NUCLEOTIDE SEQUENCE [LARGE SCALE GENOMIC DNA]</scope>
    <source>
        <strain evidence="2">HYR1</strain>
    </source>
</reference>
<evidence type="ECO:0000313" key="2">
    <source>
        <dbReference type="EMBL" id="RNA44817.1"/>
    </source>
</evidence>
<feature type="region of interest" description="Disordered" evidence="1">
    <location>
        <begin position="128"/>
        <end position="153"/>
    </location>
</feature>
<name>A0A3M7TA72_BRAPC</name>
<feature type="compositionally biased region" description="Low complexity" evidence="1">
    <location>
        <begin position="134"/>
        <end position="146"/>
    </location>
</feature>
<keyword evidence="3" id="KW-1185">Reference proteome</keyword>
<dbReference type="EMBL" id="REGN01000055">
    <property type="protein sequence ID" value="RNA44817.1"/>
    <property type="molecule type" value="Genomic_DNA"/>
</dbReference>
<feature type="compositionally biased region" description="Polar residues" evidence="1">
    <location>
        <begin position="230"/>
        <end position="239"/>
    </location>
</feature>
<dbReference type="Proteomes" id="UP000276133">
    <property type="component" value="Unassembled WGS sequence"/>
</dbReference>
<feature type="region of interest" description="Disordered" evidence="1">
    <location>
        <begin position="188"/>
        <end position="272"/>
    </location>
</feature>
<evidence type="ECO:0000313" key="3">
    <source>
        <dbReference type="Proteomes" id="UP000276133"/>
    </source>
</evidence>